<dbReference type="Proteomes" id="UP000286134">
    <property type="component" value="Unassembled WGS sequence"/>
</dbReference>
<dbReference type="GO" id="GO:0006409">
    <property type="term" value="P:tRNA export from nucleus"/>
    <property type="evidence" value="ECO:0007669"/>
    <property type="project" value="TreeGrafter"/>
</dbReference>
<dbReference type="InterPro" id="IPR051177">
    <property type="entry name" value="CIK-Related_Protein"/>
</dbReference>
<organism evidence="2 3">
    <name type="scientific">Erysiphe neolycopersici</name>
    <dbReference type="NCBI Taxonomy" id="212602"/>
    <lineage>
        <taxon>Eukaryota</taxon>
        <taxon>Fungi</taxon>
        <taxon>Dikarya</taxon>
        <taxon>Ascomycota</taxon>
        <taxon>Pezizomycotina</taxon>
        <taxon>Leotiomycetes</taxon>
        <taxon>Erysiphales</taxon>
        <taxon>Erysiphaceae</taxon>
        <taxon>Erysiphe</taxon>
    </lineage>
</organism>
<dbReference type="GO" id="GO:0005524">
    <property type="term" value="F:ATP binding"/>
    <property type="evidence" value="ECO:0007669"/>
    <property type="project" value="InterPro"/>
</dbReference>
<keyword evidence="2" id="KW-0808">Transferase</keyword>
<gene>
    <name evidence="2" type="ORF">OnM2_105005</name>
</gene>
<proteinExistence type="predicted"/>
<dbReference type="OrthoDB" id="447103at2759"/>
<reference evidence="2 3" key="1">
    <citation type="journal article" date="2018" name="BMC Genomics">
        <title>Comparative genome analyses reveal sequence features reflecting distinct modes of host-adaptation between dicot and monocot powdery mildew.</title>
        <authorList>
            <person name="Wu Y."/>
            <person name="Ma X."/>
            <person name="Pan Z."/>
            <person name="Kale S.D."/>
            <person name="Song Y."/>
            <person name="King H."/>
            <person name="Zhang Q."/>
            <person name="Presley C."/>
            <person name="Deng X."/>
            <person name="Wei C.I."/>
            <person name="Xiao S."/>
        </authorList>
    </citation>
    <scope>NUCLEOTIDE SEQUENCE [LARGE SCALE GENOMIC DNA]</scope>
    <source>
        <strain evidence="2">UMSG2</strain>
    </source>
</reference>
<keyword evidence="3" id="KW-1185">Reference proteome</keyword>
<dbReference type="InterPro" id="IPR001245">
    <property type="entry name" value="Ser-Thr/Tyr_kinase_cat_dom"/>
</dbReference>
<comment type="caution">
    <text evidence="2">The sequence shown here is derived from an EMBL/GenBank/DDBJ whole genome shotgun (WGS) entry which is preliminary data.</text>
</comment>
<dbReference type="PANTHER" id="PTHR12984:SF3">
    <property type="entry name" value="N-TERMINAL KINASE-LIKE PROTEIN"/>
    <property type="match status" value="1"/>
</dbReference>
<dbReference type="SUPFAM" id="SSF56112">
    <property type="entry name" value="Protein kinase-like (PK-like)"/>
    <property type="match status" value="1"/>
</dbReference>
<dbReference type="Gene3D" id="1.10.510.10">
    <property type="entry name" value="Transferase(Phosphotransferase) domain 1"/>
    <property type="match status" value="1"/>
</dbReference>
<feature type="domain" description="Protein kinase" evidence="1">
    <location>
        <begin position="72"/>
        <end position="321"/>
    </location>
</feature>
<dbReference type="InterPro" id="IPR000719">
    <property type="entry name" value="Prot_kinase_dom"/>
</dbReference>
<sequence length="370" mass="41383">MLSARVVTVTNPNHAAASVVEVDLSNQFCSHQSSRYLWCKDFYTFNASAFMDFLKSAVASAISKGPPFPYNFGDRVDLDTGIWTLFNGTKREDGSKCSIFSFDINSNKYLLSLARNAVKKLRTLRHPKIVKVLDTVESDSYIYIATERVVPLSWHMKRKSLSIEIIIWGLYSVAQTIKFINDDAASIHGSIRLRSIFTSESGEWKLGGFEFVSCIKDDNAIIYSHGNFLTDADRHTPPEISKSGWEVIKKNPLTAVDAYDFGILISEVFGDHNTGDIQALPGTNIPKNIQASYRRLINSNPKARVSVGDFLDQGTRRGGFFTTPLIAMTGVLEHFGMKNEQEQKEFLEYSQSTVPISSITNTIKRIGSTF</sequence>
<dbReference type="GO" id="GO:0004672">
    <property type="term" value="F:protein kinase activity"/>
    <property type="evidence" value="ECO:0007669"/>
    <property type="project" value="InterPro"/>
</dbReference>
<dbReference type="AlphaFoldDB" id="A0A420H7J1"/>
<dbReference type="PROSITE" id="PS50011">
    <property type="entry name" value="PROTEIN_KINASE_DOM"/>
    <property type="match status" value="1"/>
</dbReference>
<dbReference type="EMBL" id="MCFK01010579">
    <property type="protein sequence ID" value="RKF53391.1"/>
    <property type="molecule type" value="Genomic_DNA"/>
</dbReference>
<dbReference type="Pfam" id="PF07714">
    <property type="entry name" value="PK_Tyr_Ser-Thr"/>
    <property type="match status" value="1"/>
</dbReference>
<protein>
    <submittedName>
        <fullName evidence="2">Putative inactive serine/threonine-protein kinase scy1</fullName>
    </submittedName>
</protein>
<dbReference type="InterPro" id="IPR011009">
    <property type="entry name" value="Kinase-like_dom_sf"/>
</dbReference>
<evidence type="ECO:0000259" key="1">
    <source>
        <dbReference type="PROSITE" id="PS50011"/>
    </source>
</evidence>
<keyword evidence="2" id="KW-0418">Kinase</keyword>
<evidence type="ECO:0000313" key="2">
    <source>
        <dbReference type="EMBL" id="RKF53391.1"/>
    </source>
</evidence>
<dbReference type="PANTHER" id="PTHR12984">
    <property type="entry name" value="SCY1-RELATED S/T PROTEIN KINASE-LIKE"/>
    <property type="match status" value="1"/>
</dbReference>
<accession>A0A420H7J1</accession>
<dbReference type="STRING" id="212602.A0A420H7J1"/>
<evidence type="ECO:0000313" key="3">
    <source>
        <dbReference type="Proteomes" id="UP000286134"/>
    </source>
</evidence>
<dbReference type="GO" id="GO:0005737">
    <property type="term" value="C:cytoplasm"/>
    <property type="evidence" value="ECO:0007669"/>
    <property type="project" value="TreeGrafter"/>
</dbReference>
<name>A0A420H7J1_9PEZI</name>
<dbReference type="Gene3D" id="3.30.200.20">
    <property type="entry name" value="Phosphorylase Kinase, domain 1"/>
    <property type="match status" value="1"/>
</dbReference>